<sequence>MSFSNKLLAAAAAAVVAGCAVPAVASAEPTVDAAKAAFDELGLTTIAQFPSGRTAPPTAGSAENWGYRTYEQVNQELANLASANPGFVKLKTAPYKSVQGRDVKYLEITNDVDAHDGRPVFFMMGTIHGNEWAAMEHTVEFIYDVINTSKTNPKVKAIFDKVRFIAMPIVNPDGVVAWTRANSRGVDMNRNYPFGWGSNIGVSLTARGAGPGSEPEVQNTMEIVKNHQVVALVTNHNASHALFYPGLEIAAGLPADLDVIRGLSLAMADRTKGGYTNVRDSAHDYETSGETVDWSYYATRGFAVTMESVGGSQSCGVRNAPTNRSSQTPNYAFCTVGDYTGVVPDAAPQDVKTAYHGHPVRDAFYQALVFPTIDAGHSVITGKAPAGHTLKVSKSFNLYTNRIKLTSNPEPTNPPQAIPTTLQSSMTVPASGQFSFHVNPSVRPVPPYRAEGMVPGPNGFYQESWTLTCVAPDGKTVSGQQVLIDKGQTKTVAPCGTEGTVGGTVPATLALSLSAPASFEPFVPGVAKEYTATTHATVTSTAGDATLTVADTGANPGHLANGAFTLASPLQGLGVVKSWTGPTSNEDVTVTFKQAIGGNEPLRTGTYAKALTFTLSTTNP</sequence>
<dbReference type="Pfam" id="PF00246">
    <property type="entry name" value="Peptidase_M14"/>
    <property type="match status" value="1"/>
</dbReference>
<gene>
    <name evidence="10" type="ORF">OJ962_32295</name>
</gene>
<protein>
    <submittedName>
        <fullName evidence="10">M14 family zinc carboxypeptidase</fullName>
    </submittedName>
</protein>
<keyword evidence="4" id="KW-0378">Hydrolase</keyword>
<dbReference type="SMART" id="SM00631">
    <property type="entry name" value="Zn_pept"/>
    <property type="match status" value="1"/>
</dbReference>
<proteinExistence type="inferred from homology"/>
<evidence type="ECO:0000313" key="10">
    <source>
        <dbReference type="EMBL" id="MDA0142210.1"/>
    </source>
</evidence>
<dbReference type="PROSITE" id="PS52035">
    <property type="entry name" value="PEPTIDASE_M14"/>
    <property type="match status" value="1"/>
</dbReference>
<dbReference type="PRINTS" id="PR00765">
    <property type="entry name" value="CRBOXYPTASEA"/>
</dbReference>
<evidence type="ECO:0000313" key="11">
    <source>
        <dbReference type="Proteomes" id="UP001147700"/>
    </source>
</evidence>
<dbReference type="Proteomes" id="UP001147700">
    <property type="component" value="Unassembled WGS sequence"/>
</dbReference>
<dbReference type="Gene3D" id="3.40.630.10">
    <property type="entry name" value="Zn peptidases"/>
    <property type="match status" value="1"/>
</dbReference>
<evidence type="ECO:0000256" key="1">
    <source>
        <dbReference type="ARBA" id="ARBA00001947"/>
    </source>
</evidence>
<reference evidence="10" key="1">
    <citation type="submission" date="2022-10" db="EMBL/GenBank/DDBJ databases">
        <title>The WGS of Solirubrobacter sp. CPCC 204708.</title>
        <authorList>
            <person name="Jiang Z."/>
        </authorList>
    </citation>
    <scope>NUCLEOTIDE SEQUENCE</scope>
    <source>
        <strain evidence="10">CPCC 204708</strain>
    </source>
</reference>
<comment type="cofactor">
    <cofactor evidence="1">
        <name>Zn(2+)</name>
        <dbReference type="ChEBI" id="CHEBI:29105"/>
    </cofactor>
</comment>
<evidence type="ECO:0000259" key="9">
    <source>
        <dbReference type="PROSITE" id="PS52035"/>
    </source>
</evidence>
<organism evidence="10 11">
    <name type="scientific">Solirubrobacter deserti</name>
    <dbReference type="NCBI Taxonomy" id="2282478"/>
    <lineage>
        <taxon>Bacteria</taxon>
        <taxon>Bacillati</taxon>
        <taxon>Actinomycetota</taxon>
        <taxon>Thermoleophilia</taxon>
        <taxon>Solirubrobacterales</taxon>
        <taxon>Solirubrobacteraceae</taxon>
        <taxon>Solirubrobacter</taxon>
    </lineage>
</organism>
<evidence type="ECO:0000256" key="8">
    <source>
        <dbReference type="SAM" id="SignalP"/>
    </source>
</evidence>
<feature type="domain" description="Peptidase M14" evidence="9">
    <location>
        <begin position="66"/>
        <end position="334"/>
    </location>
</feature>
<keyword evidence="5" id="KW-0862">Zinc</keyword>
<keyword evidence="6" id="KW-0482">Metalloprotease</keyword>
<feature type="active site" description="Proton donor/acceptor" evidence="7">
    <location>
        <position position="307"/>
    </location>
</feature>
<dbReference type="EMBL" id="JAPCID010000078">
    <property type="protein sequence ID" value="MDA0142210.1"/>
    <property type="molecule type" value="Genomic_DNA"/>
</dbReference>
<evidence type="ECO:0000256" key="4">
    <source>
        <dbReference type="ARBA" id="ARBA00022801"/>
    </source>
</evidence>
<comment type="caution">
    <text evidence="10">The sequence shown here is derived from an EMBL/GenBank/DDBJ whole genome shotgun (WGS) entry which is preliminary data.</text>
</comment>
<dbReference type="PANTHER" id="PTHR11705:SF143">
    <property type="entry name" value="SLL0236 PROTEIN"/>
    <property type="match status" value="1"/>
</dbReference>
<comment type="similarity">
    <text evidence="2 7">Belongs to the peptidase M14 family.</text>
</comment>
<evidence type="ECO:0000256" key="2">
    <source>
        <dbReference type="ARBA" id="ARBA00005988"/>
    </source>
</evidence>
<keyword evidence="10" id="KW-0121">Carboxypeptidase</keyword>
<dbReference type="RefSeq" id="WP_202956790.1">
    <property type="nucleotide sequence ID" value="NZ_JAPCID010000078.1"/>
</dbReference>
<feature type="chain" id="PRO_5045646273" evidence="8">
    <location>
        <begin position="28"/>
        <end position="620"/>
    </location>
</feature>
<dbReference type="PANTHER" id="PTHR11705">
    <property type="entry name" value="PROTEASE FAMILY M14 CARBOXYPEPTIDASE A,B"/>
    <property type="match status" value="1"/>
</dbReference>
<keyword evidence="8" id="KW-0732">Signal</keyword>
<keyword evidence="11" id="KW-1185">Reference proteome</keyword>
<evidence type="ECO:0000256" key="5">
    <source>
        <dbReference type="ARBA" id="ARBA00022833"/>
    </source>
</evidence>
<keyword evidence="3" id="KW-0645">Protease</keyword>
<accession>A0ABT4RVC9</accession>
<dbReference type="InterPro" id="IPR000834">
    <property type="entry name" value="Peptidase_M14"/>
</dbReference>
<evidence type="ECO:0000256" key="7">
    <source>
        <dbReference type="PROSITE-ProRule" id="PRU01379"/>
    </source>
</evidence>
<feature type="signal peptide" evidence="8">
    <location>
        <begin position="1"/>
        <end position="27"/>
    </location>
</feature>
<dbReference type="PROSITE" id="PS51257">
    <property type="entry name" value="PROKAR_LIPOPROTEIN"/>
    <property type="match status" value="1"/>
</dbReference>
<dbReference type="GO" id="GO:0004180">
    <property type="term" value="F:carboxypeptidase activity"/>
    <property type="evidence" value="ECO:0007669"/>
    <property type="project" value="UniProtKB-KW"/>
</dbReference>
<evidence type="ECO:0000256" key="3">
    <source>
        <dbReference type="ARBA" id="ARBA00022670"/>
    </source>
</evidence>
<dbReference type="SUPFAM" id="SSF53187">
    <property type="entry name" value="Zn-dependent exopeptidases"/>
    <property type="match status" value="1"/>
</dbReference>
<evidence type="ECO:0000256" key="6">
    <source>
        <dbReference type="ARBA" id="ARBA00023049"/>
    </source>
</evidence>
<name>A0ABT4RVC9_9ACTN</name>